<reference evidence="2" key="1">
    <citation type="submission" date="2014-04" db="EMBL/GenBank/DDBJ databases">
        <title>In planta biocontrol of soil-borne Fusarium wilt of banana through a plant endophytic bacterium, Burkholderia cenocepacia 869T2.</title>
        <authorList>
            <person name="Ho Y.-N."/>
            <person name="Chiang H.-M."/>
            <person name="Chao C.-P."/>
            <person name="Su C.-C."/>
            <person name="Hsu H.-F."/>
            <person name="Guo C.-T."/>
            <person name="Hsieh J.-L."/>
            <person name="Huang C.-C."/>
        </authorList>
    </citation>
    <scope>NUCLEOTIDE SEQUENCE [LARGE SCALE GENOMIC DNA]</scope>
    <source>
        <strain evidence="2">869T2</strain>
    </source>
</reference>
<dbReference type="EMBL" id="CABWIK020000020">
    <property type="protein sequence ID" value="CAB3969152.1"/>
    <property type="molecule type" value="Genomic_DNA"/>
</dbReference>
<reference evidence="1 3" key="2">
    <citation type="submission" date="2020-04" db="EMBL/GenBank/DDBJ databases">
        <authorList>
            <person name="Depoorter E."/>
        </authorList>
    </citation>
    <scope>NUCLEOTIDE SEQUENCE [LARGE SCALE GENOMIC DNA]</scope>
    <source>
        <strain evidence="1 3">BCC0132</strain>
    </source>
</reference>
<dbReference type="GeneID" id="62014680"/>
<accession>A0A071M4U3</accession>
<evidence type="ECO:0000313" key="1">
    <source>
        <dbReference type="EMBL" id="CAB3969152.1"/>
    </source>
</evidence>
<organism evidence="2">
    <name type="scientific">Burkholderia cenocepacia</name>
    <dbReference type="NCBI Taxonomy" id="95486"/>
    <lineage>
        <taxon>Bacteria</taxon>
        <taxon>Pseudomonadati</taxon>
        <taxon>Pseudomonadota</taxon>
        <taxon>Betaproteobacteria</taxon>
        <taxon>Burkholderiales</taxon>
        <taxon>Burkholderiaceae</taxon>
        <taxon>Burkholderia</taxon>
        <taxon>Burkholderia cepacia complex</taxon>
    </lineage>
</organism>
<name>A0A071M4U3_9BURK</name>
<evidence type="ECO:0000313" key="3">
    <source>
        <dbReference type="Proteomes" id="UP000494322"/>
    </source>
</evidence>
<protein>
    <submittedName>
        <fullName evidence="2">Uncharacterized protein</fullName>
    </submittedName>
</protein>
<proteinExistence type="predicted"/>
<dbReference type="RefSeq" id="WP_027791386.1">
    <property type="nucleotide sequence ID" value="NZ_CABWIK020000020.1"/>
</dbReference>
<dbReference type="Proteomes" id="UP000494322">
    <property type="component" value="Unassembled WGS sequence"/>
</dbReference>
<evidence type="ECO:0000313" key="2">
    <source>
        <dbReference type="EMBL" id="KEA55565.1"/>
    </source>
</evidence>
<sequence length="61" mass="6788">MRDITEEQARQIRGGASLYSNSAAYTVDLVNQSIGTTLQGLMTQYQTRAVEQFRMSLGSSR</sequence>
<dbReference type="AlphaFoldDB" id="A0A071M4U3"/>
<dbReference type="OrthoDB" id="9031115at2"/>
<dbReference type="EMBL" id="JJOA01000056">
    <property type="protein sequence ID" value="KEA55565.1"/>
    <property type="molecule type" value="Genomic_DNA"/>
</dbReference>
<gene>
    <name evidence="1" type="ORF">BCO9919_03622</name>
    <name evidence="2" type="ORF">DT99_33710</name>
</gene>